<sequence length="266" mass="27221">MKFTRRQLLAGLGGGSLALGGVTFGQRPPQFTEYTYAAPSDDTDDGRMRVAWYETYNGATVETQAVTTDGEEALDPVDGPGYVTDATFVTDVSGPVISIGNVMPGDTGTLVVGIEVVDEANAAPLDVYLRAAVTGDAENGINEPELVAGDTTTDDGELDESVTVEVWRDGSPFGGCDGARQFGAVLEPALIEETTAAAGFTGDVAGDGVLAFDCLSVGELRCVALRWALPATTGNEIQGDSAAFDVAFGGVACGSDSPFAVTGGAQ</sequence>
<gene>
    <name evidence="1" type="ORF">Nmn1133_11905</name>
</gene>
<proteinExistence type="predicted"/>
<protein>
    <submittedName>
        <fullName evidence="1">Uncharacterized protein</fullName>
    </submittedName>
</protein>
<keyword evidence="2" id="KW-1185">Reference proteome</keyword>
<dbReference type="Proteomes" id="UP000270581">
    <property type="component" value="Unassembled WGS sequence"/>
</dbReference>
<dbReference type="RefSeq" id="WP_123124511.1">
    <property type="nucleotide sequence ID" value="NZ_QKNW01000001.1"/>
</dbReference>
<dbReference type="AlphaFoldDB" id="A0AAJ4RA06"/>
<evidence type="ECO:0000313" key="1">
    <source>
        <dbReference type="EMBL" id="RNJ27313.1"/>
    </source>
</evidence>
<dbReference type="EMBL" id="RJJC01000001">
    <property type="protein sequence ID" value="RNJ27313.1"/>
    <property type="molecule type" value="Genomic_DNA"/>
</dbReference>
<reference evidence="1 2" key="1">
    <citation type="submission" date="2018-11" db="EMBL/GenBank/DDBJ databases">
        <title>Genome sequences of Natronomonas sp. CBA1133.</title>
        <authorList>
            <person name="Roh S.W."/>
            <person name="Cha I.-T."/>
        </authorList>
    </citation>
    <scope>NUCLEOTIDE SEQUENCE [LARGE SCALE GENOMIC DNA]</scope>
    <source>
        <strain evidence="1 2">CBA1133</strain>
    </source>
</reference>
<name>A0AAJ4RA06_9EURY</name>
<evidence type="ECO:0000313" key="2">
    <source>
        <dbReference type="Proteomes" id="UP000270581"/>
    </source>
</evidence>
<accession>A0AAJ4RA06</accession>
<comment type="caution">
    <text evidence="1">The sequence shown here is derived from an EMBL/GenBank/DDBJ whole genome shotgun (WGS) entry which is preliminary data.</text>
</comment>
<organism evidence="1 2">
    <name type="scientific">Halosegnis longus</name>
    <dbReference type="NCBI Taxonomy" id="2216012"/>
    <lineage>
        <taxon>Archaea</taxon>
        <taxon>Methanobacteriati</taxon>
        <taxon>Methanobacteriota</taxon>
        <taxon>Stenosarchaea group</taxon>
        <taxon>Halobacteria</taxon>
        <taxon>Halobacteriales</taxon>
        <taxon>Natronomonadaceae</taxon>
        <taxon>Halosegnis</taxon>
    </lineage>
</organism>